<proteinExistence type="predicted"/>
<gene>
    <name evidence="1" type="ORF">L2E82_17477</name>
</gene>
<keyword evidence="2" id="KW-1185">Reference proteome</keyword>
<protein>
    <submittedName>
        <fullName evidence="1">Uncharacterized protein</fullName>
    </submittedName>
</protein>
<reference evidence="1 2" key="2">
    <citation type="journal article" date="2022" name="Mol. Ecol. Resour.">
        <title>The genomes of chicory, endive, great burdock and yacon provide insights into Asteraceae paleo-polyploidization history and plant inulin production.</title>
        <authorList>
            <person name="Fan W."/>
            <person name="Wang S."/>
            <person name="Wang H."/>
            <person name="Wang A."/>
            <person name="Jiang F."/>
            <person name="Liu H."/>
            <person name="Zhao H."/>
            <person name="Xu D."/>
            <person name="Zhang Y."/>
        </authorList>
    </citation>
    <scope>NUCLEOTIDE SEQUENCE [LARGE SCALE GENOMIC DNA]</scope>
    <source>
        <strain evidence="2">cv. Punajuju</strain>
        <tissue evidence="1">Leaves</tissue>
    </source>
</reference>
<evidence type="ECO:0000313" key="2">
    <source>
        <dbReference type="Proteomes" id="UP001055811"/>
    </source>
</evidence>
<sequence length="74" mass="8261">MWNPLGVVGVIISFNFPYAILGYQQDLELMLLSKLSSKKQPPGYIFGSARCDYGNQLAFAMQQIEEAGRGILVY</sequence>
<reference evidence="2" key="1">
    <citation type="journal article" date="2022" name="Mol. Ecol. Resour.">
        <title>The genomes of chicory, endive, great burdock and yacon provide insights into Asteraceae palaeo-polyploidization history and plant inulin production.</title>
        <authorList>
            <person name="Fan W."/>
            <person name="Wang S."/>
            <person name="Wang H."/>
            <person name="Wang A."/>
            <person name="Jiang F."/>
            <person name="Liu H."/>
            <person name="Zhao H."/>
            <person name="Xu D."/>
            <person name="Zhang Y."/>
        </authorList>
    </citation>
    <scope>NUCLEOTIDE SEQUENCE [LARGE SCALE GENOMIC DNA]</scope>
    <source>
        <strain evidence="2">cv. Punajuju</strain>
    </source>
</reference>
<organism evidence="1 2">
    <name type="scientific">Cichorium intybus</name>
    <name type="common">Chicory</name>
    <dbReference type="NCBI Taxonomy" id="13427"/>
    <lineage>
        <taxon>Eukaryota</taxon>
        <taxon>Viridiplantae</taxon>
        <taxon>Streptophyta</taxon>
        <taxon>Embryophyta</taxon>
        <taxon>Tracheophyta</taxon>
        <taxon>Spermatophyta</taxon>
        <taxon>Magnoliopsida</taxon>
        <taxon>eudicotyledons</taxon>
        <taxon>Gunneridae</taxon>
        <taxon>Pentapetalae</taxon>
        <taxon>asterids</taxon>
        <taxon>campanulids</taxon>
        <taxon>Asterales</taxon>
        <taxon>Asteraceae</taxon>
        <taxon>Cichorioideae</taxon>
        <taxon>Cichorieae</taxon>
        <taxon>Cichoriinae</taxon>
        <taxon>Cichorium</taxon>
    </lineage>
</organism>
<comment type="caution">
    <text evidence="1">The sequence shown here is derived from an EMBL/GenBank/DDBJ whole genome shotgun (WGS) entry which is preliminary data.</text>
</comment>
<accession>A0ACB9F8W3</accession>
<dbReference type="Proteomes" id="UP001055811">
    <property type="component" value="Linkage Group LG03"/>
</dbReference>
<dbReference type="EMBL" id="CM042011">
    <property type="protein sequence ID" value="KAI3767380.1"/>
    <property type="molecule type" value="Genomic_DNA"/>
</dbReference>
<evidence type="ECO:0000313" key="1">
    <source>
        <dbReference type="EMBL" id="KAI3767380.1"/>
    </source>
</evidence>
<name>A0ACB9F8W3_CICIN</name>